<evidence type="ECO:0000313" key="1">
    <source>
        <dbReference type="EMBL" id="SDK26146.1"/>
    </source>
</evidence>
<organism evidence="1 4">
    <name type="scientific">Pseudomonas delhiensis</name>
    <dbReference type="NCBI Taxonomy" id="366289"/>
    <lineage>
        <taxon>Bacteria</taxon>
        <taxon>Pseudomonadati</taxon>
        <taxon>Pseudomonadota</taxon>
        <taxon>Gammaproteobacteria</taxon>
        <taxon>Pseudomonadales</taxon>
        <taxon>Pseudomonadaceae</taxon>
        <taxon>Pseudomonas</taxon>
    </lineage>
</organism>
<dbReference type="Proteomes" id="UP000198309">
    <property type="component" value="Unassembled WGS sequence"/>
</dbReference>
<protein>
    <submittedName>
        <fullName evidence="1">Uncharacterized protein</fullName>
    </submittedName>
</protein>
<gene>
    <name evidence="1" type="ORF">SAMN05216189_103333</name>
    <name evidence="2" type="ORF">SAMN06295949_13232</name>
</gene>
<evidence type="ECO:0000313" key="2">
    <source>
        <dbReference type="EMBL" id="SNT47078.1"/>
    </source>
</evidence>
<accession>A0A239MYP9</accession>
<reference evidence="1 4" key="1">
    <citation type="submission" date="2016-10" db="EMBL/GenBank/DDBJ databases">
        <authorList>
            <person name="de Groot N.N."/>
        </authorList>
    </citation>
    <scope>NUCLEOTIDE SEQUENCE [LARGE SCALE GENOMIC DNA]</scope>
    <source>
        <strain evidence="1 4">CCM 7361</strain>
    </source>
</reference>
<keyword evidence="3" id="KW-1185">Reference proteome</keyword>
<proteinExistence type="predicted"/>
<reference evidence="2 3" key="2">
    <citation type="submission" date="2017-06" db="EMBL/GenBank/DDBJ databases">
        <authorList>
            <person name="Varghese N."/>
            <person name="Submissions S."/>
        </authorList>
    </citation>
    <scope>NUCLEOTIDE SEQUENCE [LARGE SCALE GENOMIC DNA]</scope>
    <source>
        <strain evidence="2 3">RLD-1</strain>
    </source>
</reference>
<dbReference type="Proteomes" id="UP000199693">
    <property type="component" value="Unassembled WGS sequence"/>
</dbReference>
<name>A0A239MYP9_9PSED</name>
<sequence length="77" mass="8604">MFPRSSEKARIFMNKDLNKVVHLHQRDPQSALERLNRITGLQFSSWPESLLPSVHAALEEQAAGNAEPVGEPARQLG</sequence>
<evidence type="ECO:0000313" key="3">
    <source>
        <dbReference type="Proteomes" id="UP000198309"/>
    </source>
</evidence>
<dbReference type="EMBL" id="FNEC01000033">
    <property type="protein sequence ID" value="SDK26146.1"/>
    <property type="molecule type" value="Genomic_DNA"/>
</dbReference>
<evidence type="ECO:0000313" key="4">
    <source>
        <dbReference type="Proteomes" id="UP000199693"/>
    </source>
</evidence>
<dbReference type="EMBL" id="FZPC01000032">
    <property type="protein sequence ID" value="SNT47078.1"/>
    <property type="molecule type" value="Genomic_DNA"/>
</dbReference>
<dbReference type="AlphaFoldDB" id="A0A239MYP9"/>